<accession>A0A8J3S3Y3</accession>
<dbReference type="Proteomes" id="UP000655044">
    <property type="component" value="Unassembled WGS sequence"/>
</dbReference>
<evidence type="ECO:0000313" key="2">
    <source>
        <dbReference type="Proteomes" id="UP000655044"/>
    </source>
</evidence>
<organism evidence="1 2">
    <name type="scientific">Planobispora rosea</name>
    <dbReference type="NCBI Taxonomy" id="35762"/>
    <lineage>
        <taxon>Bacteria</taxon>
        <taxon>Bacillati</taxon>
        <taxon>Actinomycetota</taxon>
        <taxon>Actinomycetes</taxon>
        <taxon>Streptosporangiales</taxon>
        <taxon>Streptosporangiaceae</taxon>
        <taxon>Planobispora</taxon>
    </lineage>
</organism>
<comment type="caution">
    <text evidence="1">The sequence shown here is derived from an EMBL/GenBank/DDBJ whole genome shotgun (WGS) entry which is preliminary data.</text>
</comment>
<dbReference type="EMBL" id="BOOI01000070">
    <property type="protein sequence ID" value="GIH87971.1"/>
    <property type="molecule type" value="Genomic_DNA"/>
</dbReference>
<proteinExistence type="predicted"/>
<name>A0A8J3S3Y3_PLARO</name>
<reference evidence="1" key="1">
    <citation type="submission" date="2021-01" db="EMBL/GenBank/DDBJ databases">
        <title>Whole genome shotgun sequence of Planobispora rosea NBRC 15558.</title>
        <authorList>
            <person name="Komaki H."/>
            <person name="Tamura T."/>
        </authorList>
    </citation>
    <scope>NUCLEOTIDE SEQUENCE</scope>
    <source>
        <strain evidence="1">NBRC 15558</strain>
    </source>
</reference>
<sequence length="156" mass="17492">MADGLLERREVEDPPVLLTNQERKRRLARTPPFGLAHQIFSERALVAEKWLIAGYGFGDGIVNDELTHLWKKRTKAGKHPRVLVVTYGETLAERVISKVLPGRDDEQVRVCRRGLPQALEHDEWMWQSSREEAVAGKVSCHSTEGEVESCAGPAPA</sequence>
<keyword evidence="2" id="KW-1185">Reference proteome</keyword>
<evidence type="ECO:0000313" key="1">
    <source>
        <dbReference type="EMBL" id="GIH87971.1"/>
    </source>
</evidence>
<dbReference type="AlphaFoldDB" id="A0A8J3S3Y3"/>
<gene>
    <name evidence="1" type="ORF">Pro02_63790</name>
</gene>
<evidence type="ECO:0008006" key="3">
    <source>
        <dbReference type="Google" id="ProtNLM"/>
    </source>
</evidence>
<protein>
    <recommendedName>
        <fullName evidence="3">SIR2-like domain-containing protein</fullName>
    </recommendedName>
</protein>